<evidence type="ECO:0000313" key="2">
    <source>
        <dbReference type="EMBL" id="KAF2816707.1"/>
    </source>
</evidence>
<reference evidence="4" key="3">
    <citation type="submission" date="2025-04" db="UniProtKB">
        <authorList>
            <consortium name="RefSeq"/>
        </authorList>
    </citation>
    <scope>IDENTIFICATION</scope>
    <source>
        <strain evidence="4">CBS 304.34</strain>
    </source>
</reference>
<protein>
    <submittedName>
        <fullName evidence="2 4">Uncharacterized protein</fullName>
    </submittedName>
</protein>
<feature type="region of interest" description="Disordered" evidence="1">
    <location>
        <begin position="318"/>
        <end position="368"/>
    </location>
</feature>
<reference evidence="2 4" key="1">
    <citation type="journal article" date="2020" name="Stud. Mycol.">
        <title>101 Dothideomycetes genomes: a test case for predicting lifestyles and emergence of pathogens.</title>
        <authorList>
            <person name="Haridas S."/>
            <person name="Albert R."/>
            <person name="Binder M."/>
            <person name="Bloem J."/>
            <person name="Labutti K."/>
            <person name="Salamov A."/>
            <person name="Andreopoulos B."/>
            <person name="Baker S."/>
            <person name="Barry K."/>
            <person name="Bills G."/>
            <person name="Bluhm B."/>
            <person name="Cannon C."/>
            <person name="Castanera R."/>
            <person name="Culley D."/>
            <person name="Daum C."/>
            <person name="Ezra D."/>
            <person name="Gonzalez J."/>
            <person name="Henrissat B."/>
            <person name="Kuo A."/>
            <person name="Liang C."/>
            <person name="Lipzen A."/>
            <person name="Lutzoni F."/>
            <person name="Magnuson J."/>
            <person name="Mondo S."/>
            <person name="Nolan M."/>
            <person name="Ohm R."/>
            <person name="Pangilinan J."/>
            <person name="Park H.-J."/>
            <person name="Ramirez L."/>
            <person name="Alfaro M."/>
            <person name="Sun H."/>
            <person name="Tritt A."/>
            <person name="Yoshinaga Y."/>
            <person name="Zwiers L.-H."/>
            <person name="Turgeon B."/>
            <person name="Goodwin S."/>
            <person name="Spatafora J."/>
            <person name="Crous P."/>
            <person name="Grigoriev I."/>
        </authorList>
    </citation>
    <scope>NUCLEOTIDE SEQUENCE</scope>
    <source>
        <strain evidence="2 4">CBS 304.34</strain>
    </source>
</reference>
<reference evidence="4" key="2">
    <citation type="submission" date="2020-04" db="EMBL/GenBank/DDBJ databases">
        <authorList>
            <consortium name="NCBI Genome Project"/>
        </authorList>
    </citation>
    <scope>NUCLEOTIDE SEQUENCE</scope>
    <source>
        <strain evidence="4">CBS 304.34</strain>
    </source>
</reference>
<feature type="compositionally biased region" description="Low complexity" evidence="1">
    <location>
        <begin position="138"/>
        <end position="149"/>
    </location>
</feature>
<name>A0A6A6Z919_9PEZI</name>
<feature type="compositionally biased region" description="Polar residues" evidence="1">
    <location>
        <begin position="180"/>
        <end position="195"/>
    </location>
</feature>
<accession>A0A6A6Z919</accession>
<organism evidence="2">
    <name type="scientific">Mytilinidion resinicola</name>
    <dbReference type="NCBI Taxonomy" id="574789"/>
    <lineage>
        <taxon>Eukaryota</taxon>
        <taxon>Fungi</taxon>
        <taxon>Dikarya</taxon>
        <taxon>Ascomycota</taxon>
        <taxon>Pezizomycotina</taxon>
        <taxon>Dothideomycetes</taxon>
        <taxon>Pleosporomycetidae</taxon>
        <taxon>Mytilinidiales</taxon>
        <taxon>Mytilinidiaceae</taxon>
        <taxon>Mytilinidion</taxon>
    </lineage>
</organism>
<dbReference type="RefSeq" id="XP_033583671.1">
    <property type="nucleotide sequence ID" value="XM_033724952.1"/>
</dbReference>
<dbReference type="Proteomes" id="UP000504636">
    <property type="component" value="Unplaced"/>
</dbReference>
<sequence length="368" mass="40099">MENETGEDSRSLERSGAEQIHPPPPLSPTLEENVRRLASSYEEPSTFTGVDNSSNARGGNMYTQRLHSTASMPVNYSNTPFQDRNGRLRHLATAAVASPAMAYQQSYYPSNDDAARYRTRTVGEGEDTEDDTLPGWLSSRPSQSFPRSSGTHSQMTEGYTGAPGQTFQQQAQTQHRGGTPSTSPFATPHQQTHMGRSTIPHRGQGASVERRSSGPTHLMTAYPVAGEDRMAPEPRLAHRAANFASQGEDPFQDSDLELMIGAKEYWAYWPRTYYLPLPTINLSAGNTLRFYLPGSSTDQRARFRSSQPTVLNPSALAQPQPNLQPFGTLPAQGPPIDPQLLAYEAAGPAETDSERLPEGGDETGEASG</sequence>
<feature type="compositionally biased region" description="Polar residues" evidence="1">
    <location>
        <begin position="42"/>
        <end position="64"/>
    </location>
</feature>
<feature type="region of interest" description="Disordered" evidence="1">
    <location>
        <begin position="123"/>
        <end position="215"/>
    </location>
</feature>
<evidence type="ECO:0000313" key="3">
    <source>
        <dbReference type="Proteomes" id="UP000504636"/>
    </source>
</evidence>
<keyword evidence="3" id="KW-1185">Reference proteome</keyword>
<feature type="compositionally biased region" description="Acidic residues" evidence="1">
    <location>
        <begin position="359"/>
        <end position="368"/>
    </location>
</feature>
<dbReference type="AlphaFoldDB" id="A0A6A6Z919"/>
<evidence type="ECO:0000256" key="1">
    <source>
        <dbReference type="SAM" id="MobiDB-lite"/>
    </source>
</evidence>
<dbReference type="OrthoDB" id="10505345at2759"/>
<gene>
    <name evidence="2 4" type="ORF">BDZ99DRAFT_515285</name>
</gene>
<dbReference type="GeneID" id="54465845"/>
<feature type="compositionally biased region" description="Basic and acidic residues" evidence="1">
    <location>
        <begin position="7"/>
        <end position="16"/>
    </location>
</feature>
<feature type="region of interest" description="Disordered" evidence="1">
    <location>
        <begin position="1"/>
        <end position="64"/>
    </location>
</feature>
<dbReference type="EMBL" id="MU003693">
    <property type="protein sequence ID" value="KAF2816707.1"/>
    <property type="molecule type" value="Genomic_DNA"/>
</dbReference>
<proteinExistence type="predicted"/>
<feature type="compositionally biased region" description="Low complexity" evidence="1">
    <location>
        <begin position="160"/>
        <end position="179"/>
    </location>
</feature>
<evidence type="ECO:0000313" key="4">
    <source>
        <dbReference type="RefSeq" id="XP_033583671.1"/>
    </source>
</evidence>